<protein>
    <submittedName>
        <fullName evidence="2">Uncharacterized protein</fullName>
    </submittedName>
</protein>
<keyword evidence="1" id="KW-0175">Coiled coil</keyword>
<keyword evidence="3" id="KW-1185">Reference proteome</keyword>
<dbReference type="Gene3D" id="1.10.10.60">
    <property type="entry name" value="Homeodomain-like"/>
    <property type="match status" value="1"/>
</dbReference>
<evidence type="ECO:0000256" key="1">
    <source>
        <dbReference type="SAM" id="Coils"/>
    </source>
</evidence>
<dbReference type="AlphaFoldDB" id="D3T5H2"/>
<gene>
    <name evidence="2" type="ordered locus">Thit_2126</name>
</gene>
<dbReference type="Proteomes" id="UP000001552">
    <property type="component" value="Chromosome"/>
</dbReference>
<sequence>MSNKEKVYELYFIKRKKVVEIAKELGISQPAVTKILKQFPEYEVEKERRKKENKIKHNKQIAEYVKKRKQKLREQQREEEEALYAGMMELQRQNAVSMSKRRTLGTDTLVKLCITHYDYNKEKERLIFNESAGKRPADLPRWVYVHRNVLRQFRASTQ</sequence>
<name>D3T5H2_THEIA</name>
<dbReference type="eggNOG" id="ENOG5032XZ3">
    <property type="taxonomic scope" value="Bacteria"/>
</dbReference>
<organism evidence="2 3">
    <name type="scientific">Thermoanaerobacter italicus (strain DSM 9252 / Ab9)</name>
    <dbReference type="NCBI Taxonomy" id="580331"/>
    <lineage>
        <taxon>Bacteria</taxon>
        <taxon>Bacillati</taxon>
        <taxon>Bacillota</taxon>
        <taxon>Clostridia</taxon>
        <taxon>Thermoanaerobacterales</taxon>
        <taxon>Thermoanaerobacteraceae</taxon>
        <taxon>Thermoanaerobacter</taxon>
    </lineage>
</organism>
<evidence type="ECO:0000313" key="2">
    <source>
        <dbReference type="EMBL" id="ADD03345.1"/>
    </source>
</evidence>
<dbReference type="RefSeq" id="WP_012996037.1">
    <property type="nucleotide sequence ID" value="NC_013921.1"/>
</dbReference>
<dbReference type="HOGENOM" id="CLU_1748821_0_0_9"/>
<evidence type="ECO:0000313" key="3">
    <source>
        <dbReference type="Proteomes" id="UP000001552"/>
    </source>
</evidence>
<dbReference type="KEGG" id="tit:Thit_2126"/>
<dbReference type="EMBL" id="CP001936">
    <property type="protein sequence ID" value="ADD03345.1"/>
    <property type="molecule type" value="Genomic_DNA"/>
</dbReference>
<proteinExistence type="predicted"/>
<accession>D3T5H2</accession>
<reference evidence="2" key="1">
    <citation type="submission" date="2010-02" db="EMBL/GenBank/DDBJ databases">
        <title>Complete sequence of Thermoanaerobacter italicus Ab9.</title>
        <authorList>
            <consortium name="US DOE Joint Genome Institute"/>
            <person name="Lucas S."/>
            <person name="Copeland A."/>
            <person name="Lapidus A."/>
            <person name="Cheng J.-F."/>
            <person name="Bruce D."/>
            <person name="Goodwin L."/>
            <person name="Pitluck S."/>
            <person name="Chertkov O."/>
            <person name="Detter J.C."/>
            <person name="Han C."/>
            <person name="Tapia R."/>
            <person name="Land M."/>
            <person name="Hauser L."/>
            <person name="Kyrpides N."/>
            <person name="Mikhailova N."/>
            <person name="Hemme C.L."/>
            <person name="Woyke T."/>
        </authorList>
    </citation>
    <scope>NUCLEOTIDE SEQUENCE [LARGE SCALE GENOMIC DNA]</scope>
    <source>
        <strain evidence="2">Ab9</strain>
    </source>
</reference>
<feature type="coiled-coil region" evidence="1">
    <location>
        <begin position="61"/>
        <end position="93"/>
    </location>
</feature>